<evidence type="ECO:0000313" key="2">
    <source>
        <dbReference type="EMBL" id="OAG01263.1"/>
    </source>
</evidence>
<dbReference type="InterPro" id="IPR050266">
    <property type="entry name" value="AB_hydrolase_sf"/>
</dbReference>
<keyword evidence="3" id="KW-1185">Reference proteome</keyword>
<evidence type="ECO:0000313" key="3">
    <source>
        <dbReference type="Proteomes" id="UP000077069"/>
    </source>
</evidence>
<dbReference type="PANTHER" id="PTHR43798">
    <property type="entry name" value="MONOACYLGLYCEROL LIPASE"/>
    <property type="match status" value="1"/>
</dbReference>
<dbReference type="PRINTS" id="PR00412">
    <property type="entry name" value="EPOXHYDRLASE"/>
</dbReference>
<dbReference type="OrthoDB" id="408373at2759"/>
<dbReference type="GO" id="GO:0016020">
    <property type="term" value="C:membrane"/>
    <property type="evidence" value="ECO:0007669"/>
    <property type="project" value="TreeGrafter"/>
</dbReference>
<dbReference type="STRING" id="1460663.A0A177C0U7"/>
<dbReference type="GO" id="GO:0016787">
    <property type="term" value="F:hydrolase activity"/>
    <property type="evidence" value="ECO:0007669"/>
    <property type="project" value="UniProtKB-KW"/>
</dbReference>
<dbReference type="Gene3D" id="3.40.50.1820">
    <property type="entry name" value="alpha/beta hydrolase"/>
    <property type="match status" value="1"/>
</dbReference>
<reference evidence="2 3" key="1">
    <citation type="submission" date="2016-05" db="EMBL/GenBank/DDBJ databases">
        <title>Comparative analysis of secretome profiles of manganese(II)-oxidizing ascomycete fungi.</title>
        <authorList>
            <consortium name="DOE Joint Genome Institute"/>
            <person name="Zeiner C.A."/>
            <person name="Purvine S.O."/>
            <person name="Zink E.M."/>
            <person name="Wu S."/>
            <person name="Pasa-Tolic L."/>
            <person name="Chaput D.L."/>
            <person name="Haridas S."/>
            <person name="Grigoriev I.V."/>
            <person name="Santelli C.M."/>
            <person name="Hansel C.M."/>
        </authorList>
    </citation>
    <scope>NUCLEOTIDE SEQUENCE [LARGE SCALE GENOMIC DNA]</scope>
    <source>
        <strain evidence="2 3">AP3s5-JAC2a</strain>
    </source>
</reference>
<proteinExistence type="predicted"/>
<gene>
    <name evidence="2" type="ORF">CC84DRAFT_1168368</name>
</gene>
<dbReference type="InterPro" id="IPR000073">
    <property type="entry name" value="AB_hydrolase_1"/>
</dbReference>
<sequence length="284" mass="31500">MPYVEHGSIRLFYTSHGALPDAPCIVLLHGWACDAHDWSHQITLLTGLGFRVVALDLRGHGRSSAPASISDYSMKAFAEDVFVLLHNLQIGPAIIMAHSMSTIIASILAVEHQDIVEALILVHPIYCGTPPTLATMSERMCREPDFEPYLVAEFFERHMYTAQTPGWLKTWHTRRILGTDGVALAGCGQAIVDLFESVVGQTDTAKAFMRKRAAPRFVITTNTLPAAAAWEAELGLEGLDECHTMNEGTFSHFVDSERFNDMLKAWLVRGRFTADRRANGDRAF</sequence>
<dbReference type="InParanoid" id="A0A177C0U7"/>
<dbReference type="Pfam" id="PF00561">
    <property type="entry name" value="Abhydrolase_1"/>
    <property type="match status" value="1"/>
</dbReference>
<dbReference type="InterPro" id="IPR000639">
    <property type="entry name" value="Epox_hydrolase-like"/>
</dbReference>
<dbReference type="GeneID" id="28762865"/>
<dbReference type="InterPro" id="IPR029058">
    <property type="entry name" value="AB_hydrolase_fold"/>
</dbReference>
<dbReference type="AlphaFoldDB" id="A0A177C0U7"/>
<protein>
    <submittedName>
        <fullName evidence="2">Alpha/beta-hydrolase</fullName>
    </submittedName>
</protein>
<evidence type="ECO:0000259" key="1">
    <source>
        <dbReference type="Pfam" id="PF00561"/>
    </source>
</evidence>
<dbReference type="SUPFAM" id="SSF53474">
    <property type="entry name" value="alpha/beta-Hydrolases"/>
    <property type="match status" value="1"/>
</dbReference>
<dbReference type="EMBL" id="KV441558">
    <property type="protein sequence ID" value="OAG01263.1"/>
    <property type="molecule type" value="Genomic_DNA"/>
</dbReference>
<dbReference type="Proteomes" id="UP000077069">
    <property type="component" value="Unassembled WGS sequence"/>
</dbReference>
<organism evidence="2 3">
    <name type="scientific">Paraphaeosphaeria sporulosa</name>
    <dbReference type="NCBI Taxonomy" id="1460663"/>
    <lineage>
        <taxon>Eukaryota</taxon>
        <taxon>Fungi</taxon>
        <taxon>Dikarya</taxon>
        <taxon>Ascomycota</taxon>
        <taxon>Pezizomycotina</taxon>
        <taxon>Dothideomycetes</taxon>
        <taxon>Pleosporomycetidae</taxon>
        <taxon>Pleosporales</taxon>
        <taxon>Massarineae</taxon>
        <taxon>Didymosphaeriaceae</taxon>
        <taxon>Paraphaeosphaeria</taxon>
    </lineage>
</organism>
<feature type="domain" description="AB hydrolase-1" evidence="1">
    <location>
        <begin position="24"/>
        <end position="132"/>
    </location>
</feature>
<keyword evidence="2" id="KW-0378">Hydrolase</keyword>
<dbReference type="RefSeq" id="XP_018031628.1">
    <property type="nucleotide sequence ID" value="XM_018179379.1"/>
</dbReference>
<accession>A0A177C0U7</accession>
<name>A0A177C0U7_9PLEO</name>
<dbReference type="PANTHER" id="PTHR43798:SF33">
    <property type="entry name" value="HYDROLASE, PUTATIVE (AFU_ORTHOLOGUE AFUA_2G14860)-RELATED"/>
    <property type="match status" value="1"/>
</dbReference>